<feature type="transmembrane region" description="Helical" evidence="1">
    <location>
        <begin position="229"/>
        <end position="252"/>
    </location>
</feature>
<dbReference type="EMBL" id="GL883901">
    <property type="protein sequence ID" value="EGI16499.1"/>
    <property type="molecule type" value="Genomic_DNA"/>
</dbReference>
<feature type="domain" description="Zona occludens toxin N-terminal" evidence="2">
    <location>
        <begin position="2"/>
        <end position="207"/>
    </location>
</feature>
<evidence type="ECO:0000313" key="3">
    <source>
        <dbReference type="EMBL" id="EGI16499.1"/>
    </source>
</evidence>
<keyword evidence="1" id="KW-0472">Membrane</keyword>
<dbReference type="Pfam" id="PF05707">
    <property type="entry name" value="Zot"/>
    <property type="match status" value="1"/>
</dbReference>
<evidence type="ECO:0000313" key="4">
    <source>
        <dbReference type="Proteomes" id="UP000004710"/>
    </source>
</evidence>
<dbReference type="InterPro" id="IPR027417">
    <property type="entry name" value="P-loop_NTPase"/>
</dbReference>
<proteinExistence type="predicted"/>
<dbReference type="Proteomes" id="UP000004710">
    <property type="component" value="Unassembled WGS sequence"/>
</dbReference>
<dbReference type="RefSeq" id="WP_001311468.1">
    <property type="nucleotide sequence ID" value="NZ_GL883901.1"/>
</dbReference>
<evidence type="ECO:0000259" key="2">
    <source>
        <dbReference type="Pfam" id="PF05707"/>
    </source>
</evidence>
<gene>
    <name evidence="3" type="ORF">ECIG_00002</name>
</gene>
<dbReference type="Gene3D" id="3.40.50.300">
    <property type="entry name" value="P-loop containing nucleotide triphosphate hydrolases"/>
    <property type="match status" value="1"/>
</dbReference>
<dbReference type="InterPro" id="IPR008900">
    <property type="entry name" value="Zot_N"/>
</dbReference>
<name>F4SUQ3_ECOLX</name>
<dbReference type="AlphaFoldDB" id="F4SUQ3"/>
<sequence>MAISLYIGKQGSGKSYEIVKSVIIPAIAKGRRVVTNVYGLNEAGIHDYCIRHKLCTSDITMGAVIPVDNERIMQPDFYPVMDSDRETLCQAGDVVIIDECNRFFSTDAKLSPDVRSFAAEHRHFVSPDTGFTTDFILINQGLSTIPRYFKERVDYVYRMKKLDIVYGFRKKYRVDVFSGTRLVKDSFLNSYINTYDPEIFPLYQSYHGGVQGTEDKTDGRNVLFKKSTLFIYLVFLVLSVLAVMKYVVPFFFR</sequence>
<protein>
    <submittedName>
        <fullName evidence="3">Putative phage-related membrane protein</fullName>
    </submittedName>
</protein>
<reference evidence="3 4" key="1">
    <citation type="submission" date="2010-01" db="EMBL/GenBank/DDBJ databases">
        <title>The Genome Sequence of Escherichia coli M605.</title>
        <authorList>
            <consortium name="The Broad Institute Genome Sequencing Platform"/>
            <consortium name="The Broad Institute Genome Sequencing Center for Infectious Disease"/>
            <person name="Feldgarden M."/>
            <person name="Gordon D.M."/>
            <person name="Johnson J.R."/>
            <person name="Johnston B.D."/>
            <person name="Young S."/>
            <person name="Zeng Q."/>
            <person name="Koehrsen M."/>
            <person name="Alvarado L."/>
            <person name="Berlin A.M."/>
            <person name="Borenstein D."/>
            <person name="Chapman S.B."/>
            <person name="Chen Z."/>
            <person name="Engels R."/>
            <person name="Freedman E."/>
            <person name="Gellesch M."/>
            <person name="Goldberg J."/>
            <person name="Griggs A."/>
            <person name="Gujja S."/>
            <person name="Heilman E.R."/>
            <person name="Heiman D.I."/>
            <person name="Hepburn T.A."/>
            <person name="Howarth C."/>
            <person name="Jen D."/>
            <person name="Larson L."/>
            <person name="Lewis B."/>
            <person name="Mehta T."/>
            <person name="Park D."/>
            <person name="Pearson M."/>
            <person name="Richards J."/>
            <person name="Roberts A."/>
            <person name="Saif S."/>
            <person name="Shea T.D."/>
            <person name="Shenoy N."/>
            <person name="Sisk P."/>
            <person name="Stolte C."/>
            <person name="Sykes S.N."/>
            <person name="Walk T."/>
            <person name="White J."/>
            <person name="Yandava C."/>
            <person name="Haas B."/>
            <person name="Henn M.R."/>
            <person name="Nusbaum C."/>
            <person name="Birren B."/>
        </authorList>
    </citation>
    <scope>NUCLEOTIDE SEQUENCE [LARGE SCALE GENOMIC DNA]</scope>
    <source>
        <strain evidence="3 4">M605</strain>
    </source>
</reference>
<accession>F4SUQ3</accession>
<dbReference type="HOGENOM" id="CLU_070023_0_0_6"/>
<keyword evidence="1" id="KW-1133">Transmembrane helix</keyword>
<keyword evidence="1" id="KW-0812">Transmembrane</keyword>
<evidence type="ECO:0000256" key="1">
    <source>
        <dbReference type="SAM" id="Phobius"/>
    </source>
</evidence>
<organism evidence="3 4">
    <name type="scientific">Escherichia coli M605</name>
    <dbReference type="NCBI Taxonomy" id="656417"/>
    <lineage>
        <taxon>Bacteria</taxon>
        <taxon>Pseudomonadati</taxon>
        <taxon>Pseudomonadota</taxon>
        <taxon>Gammaproteobacteria</taxon>
        <taxon>Enterobacterales</taxon>
        <taxon>Enterobacteriaceae</taxon>
        <taxon>Escherichia</taxon>
    </lineage>
</organism>